<evidence type="ECO:0000256" key="1">
    <source>
        <dbReference type="SAM" id="Phobius"/>
    </source>
</evidence>
<protein>
    <submittedName>
        <fullName evidence="2">Uncharacterized protein</fullName>
    </submittedName>
</protein>
<sequence length="87" mass="9371">MLPILACGAGIYVGLHFNILALLPLIVLGAGAYIVSAWANGQGLLDSITAVLLPILTVQVGYFLGLTSRPAYFHLRSRLNIRHSERV</sequence>
<dbReference type="Proteomes" id="UP000050863">
    <property type="component" value="Unassembled WGS sequence"/>
</dbReference>
<evidence type="ECO:0000313" key="3">
    <source>
        <dbReference type="Proteomes" id="UP000050863"/>
    </source>
</evidence>
<keyword evidence="1" id="KW-0472">Membrane</keyword>
<dbReference type="EMBL" id="LLXZ01000152">
    <property type="protein sequence ID" value="KRR02835.1"/>
    <property type="molecule type" value="Genomic_DNA"/>
</dbReference>
<reference evidence="2 3" key="1">
    <citation type="submission" date="2014-03" db="EMBL/GenBank/DDBJ databases">
        <title>Bradyrhizobium valentinum sp. nov., isolated from effective nodules of Lupinus mariae-josephae, a lupine endemic of basic-lime soils in Eastern Spain.</title>
        <authorList>
            <person name="Duran D."/>
            <person name="Rey L."/>
            <person name="Navarro A."/>
            <person name="Busquets A."/>
            <person name="Imperial J."/>
            <person name="Ruiz-Argueso T."/>
        </authorList>
    </citation>
    <scope>NUCLEOTIDE SEQUENCE [LARGE SCALE GENOMIC DNA]</scope>
    <source>
        <strain evidence="2 3">PAC68</strain>
    </source>
</reference>
<organism evidence="2 3">
    <name type="scientific">Bradyrhizobium jicamae</name>
    <dbReference type="NCBI Taxonomy" id="280332"/>
    <lineage>
        <taxon>Bacteria</taxon>
        <taxon>Pseudomonadati</taxon>
        <taxon>Pseudomonadota</taxon>
        <taxon>Alphaproteobacteria</taxon>
        <taxon>Hyphomicrobiales</taxon>
        <taxon>Nitrobacteraceae</taxon>
        <taxon>Bradyrhizobium</taxon>
    </lineage>
</organism>
<comment type="caution">
    <text evidence="2">The sequence shown here is derived from an EMBL/GenBank/DDBJ whole genome shotgun (WGS) entry which is preliminary data.</text>
</comment>
<feature type="transmembrane region" description="Helical" evidence="1">
    <location>
        <begin position="47"/>
        <end position="66"/>
    </location>
</feature>
<dbReference type="AlphaFoldDB" id="A0A0R3LCE3"/>
<name>A0A0R3LCE3_9BRAD</name>
<accession>A0A0R3LCE3</accession>
<dbReference type="OrthoDB" id="8238905at2"/>
<keyword evidence="1" id="KW-0812">Transmembrane</keyword>
<dbReference type="RefSeq" id="WP_057837962.1">
    <property type="nucleotide sequence ID" value="NZ_LLXZ01000152.1"/>
</dbReference>
<feature type="transmembrane region" description="Helical" evidence="1">
    <location>
        <begin position="12"/>
        <end position="35"/>
    </location>
</feature>
<evidence type="ECO:0000313" key="2">
    <source>
        <dbReference type="EMBL" id="KRR02835.1"/>
    </source>
</evidence>
<keyword evidence="3" id="KW-1185">Reference proteome</keyword>
<gene>
    <name evidence="2" type="ORF">CQ12_07125</name>
</gene>
<proteinExistence type="predicted"/>
<keyword evidence="1" id="KW-1133">Transmembrane helix</keyword>